<dbReference type="PANTHER" id="PTHR43401:SF2">
    <property type="entry name" value="L-THREONINE 3-DEHYDROGENASE"/>
    <property type="match status" value="1"/>
</dbReference>
<dbReference type="PROSITE" id="PS00059">
    <property type="entry name" value="ADH_ZINC"/>
    <property type="match status" value="1"/>
</dbReference>
<evidence type="ECO:0000259" key="5">
    <source>
        <dbReference type="SMART" id="SM00829"/>
    </source>
</evidence>
<evidence type="ECO:0000256" key="1">
    <source>
        <dbReference type="ARBA" id="ARBA00022723"/>
    </source>
</evidence>
<dbReference type="Gene3D" id="3.40.50.720">
    <property type="entry name" value="NAD(P)-binding Rossmann-like Domain"/>
    <property type="match status" value="1"/>
</dbReference>
<name>A0A1I0IED1_9FIRM</name>
<dbReference type="EMBL" id="FOIM01000021">
    <property type="protein sequence ID" value="SET95280.1"/>
    <property type="molecule type" value="Genomic_DNA"/>
</dbReference>
<reference evidence="7" key="1">
    <citation type="submission" date="2016-10" db="EMBL/GenBank/DDBJ databases">
        <authorList>
            <person name="Varghese N."/>
            <person name="Submissions S."/>
        </authorList>
    </citation>
    <scope>NUCLEOTIDE SEQUENCE [LARGE SCALE GENOMIC DNA]</scope>
    <source>
        <strain evidence="7">NLAE-zl-G277</strain>
    </source>
</reference>
<keyword evidence="1 4" id="KW-0479">Metal-binding</keyword>
<dbReference type="SMART" id="SM00829">
    <property type="entry name" value="PKS_ER"/>
    <property type="match status" value="1"/>
</dbReference>
<dbReference type="InterPro" id="IPR013154">
    <property type="entry name" value="ADH-like_N"/>
</dbReference>
<gene>
    <name evidence="6" type="ORF">SAMN05216313_12118</name>
</gene>
<keyword evidence="2 4" id="KW-0862">Zinc</keyword>
<feature type="domain" description="Enoyl reductase (ER)" evidence="5">
    <location>
        <begin position="18"/>
        <end position="363"/>
    </location>
</feature>
<evidence type="ECO:0000256" key="2">
    <source>
        <dbReference type="ARBA" id="ARBA00022833"/>
    </source>
</evidence>
<dbReference type="InterPro" id="IPR036291">
    <property type="entry name" value="NAD(P)-bd_dom_sf"/>
</dbReference>
<dbReference type="STRING" id="460384.SAMN05216313_12118"/>
<dbReference type="AlphaFoldDB" id="A0A1I0IED1"/>
<sequence>MKFEIPEKMKAVVLEEYGKLGVTELPVPQPGPGEVLCKIKAVAICGSDPKMIDGHYADVHWPPYFPFVMGHEWAGQVVALGEGVTEFKVGDRVAGEAHKGCGNCANCMSGHYTVCLNYGKDGHDGGADKGHRHYGFYWQGANAEYNAYKVAALTLIPDNVSYEEASLCDTAGVALHGVELAGVTPGGTTVVFGPGPIGLCAMQEAKAMGAGRVIMIGRGRKLEIARKMGADICIDFEKEDPVARVLELTGGVGADEVMECSGANDSPAKACQLVKKTGAVALIANYRDDLEQVPLPLNKIVFNEIKIYGSKANPGVSRAVLKFLSDGSINGKGLITHTFPLDQYEAAVDVFQNRRDNCMKVVITPEAGEPGRFVED</sequence>
<evidence type="ECO:0000256" key="3">
    <source>
        <dbReference type="ARBA" id="ARBA00023002"/>
    </source>
</evidence>
<dbReference type="SUPFAM" id="SSF50129">
    <property type="entry name" value="GroES-like"/>
    <property type="match status" value="1"/>
</dbReference>
<evidence type="ECO:0000313" key="6">
    <source>
        <dbReference type="EMBL" id="SET95280.1"/>
    </source>
</evidence>
<proteinExistence type="inferred from homology"/>
<dbReference type="InterPro" id="IPR011032">
    <property type="entry name" value="GroES-like_sf"/>
</dbReference>
<dbReference type="InterPro" id="IPR013149">
    <property type="entry name" value="ADH-like_C"/>
</dbReference>
<dbReference type="InterPro" id="IPR050129">
    <property type="entry name" value="Zn_alcohol_dh"/>
</dbReference>
<accession>A0A1I0IED1</accession>
<dbReference type="GO" id="GO:0008270">
    <property type="term" value="F:zinc ion binding"/>
    <property type="evidence" value="ECO:0007669"/>
    <property type="project" value="InterPro"/>
</dbReference>
<dbReference type="Gene3D" id="3.90.180.10">
    <property type="entry name" value="Medium-chain alcohol dehydrogenases, catalytic domain"/>
    <property type="match status" value="2"/>
</dbReference>
<evidence type="ECO:0000313" key="7">
    <source>
        <dbReference type="Proteomes" id="UP000198508"/>
    </source>
</evidence>
<dbReference type="RefSeq" id="WP_092366972.1">
    <property type="nucleotide sequence ID" value="NZ_DAINWJ010000054.1"/>
</dbReference>
<dbReference type="GO" id="GO:0016491">
    <property type="term" value="F:oxidoreductase activity"/>
    <property type="evidence" value="ECO:0007669"/>
    <property type="project" value="UniProtKB-KW"/>
</dbReference>
<dbReference type="Pfam" id="PF08240">
    <property type="entry name" value="ADH_N"/>
    <property type="match status" value="1"/>
</dbReference>
<dbReference type="PANTHER" id="PTHR43401">
    <property type="entry name" value="L-THREONINE 3-DEHYDROGENASE"/>
    <property type="match status" value="1"/>
</dbReference>
<comment type="similarity">
    <text evidence="4">Belongs to the zinc-containing alcohol dehydrogenase family.</text>
</comment>
<keyword evidence="3" id="KW-0560">Oxidoreductase</keyword>
<keyword evidence="7" id="KW-1185">Reference proteome</keyword>
<organism evidence="6 7">
    <name type="scientific">Enterocloster lavalensis</name>
    <dbReference type="NCBI Taxonomy" id="460384"/>
    <lineage>
        <taxon>Bacteria</taxon>
        <taxon>Bacillati</taxon>
        <taxon>Bacillota</taxon>
        <taxon>Clostridia</taxon>
        <taxon>Lachnospirales</taxon>
        <taxon>Lachnospiraceae</taxon>
        <taxon>Enterocloster</taxon>
    </lineage>
</organism>
<dbReference type="Proteomes" id="UP000198508">
    <property type="component" value="Unassembled WGS sequence"/>
</dbReference>
<protein>
    <submittedName>
        <fullName evidence="6">L-iditol 2-dehydrogenase</fullName>
    </submittedName>
</protein>
<dbReference type="SUPFAM" id="SSF51735">
    <property type="entry name" value="NAD(P)-binding Rossmann-fold domains"/>
    <property type="match status" value="1"/>
</dbReference>
<dbReference type="InterPro" id="IPR020843">
    <property type="entry name" value="ER"/>
</dbReference>
<comment type="cofactor">
    <cofactor evidence="4">
        <name>Zn(2+)</name>
        <dbReference type="ChEBI" id="CHEBI:29105"/>
    </cofactor>
</comment>
<dbReference type="Pfam" id="PF00107">
    <property type="entry name" value="ADH_zinc_N"/>
    <property type="match status" value="1"/>
</dbReference>
<dbReference type="InterPro" id="IPR002328">
    <property type="entry name" value="ADH_Zn_CS"/>
</dbReference>
<evidence type="ECO:0000256" key="4">
    <source>
        <dbReference type="RuleBase" id="RU361277"/>
    </source>
</evidence>